<dbReference type="GO" id="GO:0000166">
    <property type="term" value="F:nucleotide binding"/>
    <property type="evidence" value="ECO:0007669"/>
    <property type="project" value="UniProtKB-KW"/>
</dbReference>
<evidence type="ECO:0000256" key="3">
    <source>
        <dbReference type="SAM" id="Phobius"/>
    </source>
</evidence>
<evidence type="ECO:0000256" key="1">
    <source>
        <dbReference type="ARBA" id="ARBA00022729"/>
    </source>
</evidence>
<dbReference type="InterPro" id="IPR004843">
    <property type="entry name" value="Calcineurin-like_PHP"/>
</dbReference>
<dbReference type="InterPro" id="IPR029052">
    <property type="entry name" value="Metallo-depent_PP-like"/>
</dbReference>
<keyword evidence="3" id="KW-0472">Membrane</keyword>
<dbReference type="Proteomes" id="UP000220106">
    <property type="component" value="Unassembled WGS sequence"/>
</dbReference>
<dbReference type="Pfam" id="PF02872">
    <property type="entry name" value="5_nucleotid_C"/>
    <property type="match status" value="1"/>
</dbReference>
<dbReference type="InterPro" id="IPR008334">
    <property type="entry name" value="5'-Nucleotdase_C"/>
</dbReference>
<evidence type="ECO:0000259" key="4">
    <source>
        <dbReference type="Pfam" id="PF00149"/>
    </source>
</evidence>
<keyword evidence="1" id="KW-0732">Signal</keyword>
<keyword evidence="2" id="KW-0378">Hydrolase</keyword>
<evidence type="ECO:0000313" key="6">
    <source>
        <dbReference type="EMBL" id="PEJ32417.1"/>
    </source>
</evidence>
<keyword evidence="3" id="KW-0812">Transmembrane</keyword>
<dbReference type="GO" id="GO:0016788">
    <property type="term" value="F:hydrolase activity, acting on ester bonds"/>
    <property type="evidence" value="ECO:0007669"/>
    <property type="project" value="InterPro"/>
</dbReference>
<dbReference type="GO" id="GO:0009166">
    <property type="term" value="P:nucleotide catabolic process"/>
    <property type="evidence" value="ECO:0007669"/>
    <property type="project" value="InterPro"/>
</dbReference>
<dbReference type="InterPro" id="IPR036907">
    <property type="entry name" value="5'-Nucleotdase_C_sf"/>
</dbReference>
<dbReference type="Gene3D" id="3.90.780.10">
    <property type="entry name" value="5'-Nucleotidase, C-terminal domain"/>
    <property type="match status" value="1"/>
</dbReference>
<keyword evidence="2" id="KW-0547">Nucleotide-binding</keyword>
<reference evidence="6 7" key="1">
    <citation type="submission" date="2017-09" db="EMBL/GenBank/DDBJ databases">
        <title>Large-scale bioinformatics analysis of Bacillus genomes uncovers conserved roles of natural products in bacterial physiology.</title>
        <authorList>
            <consortium name="Agbiome Team Llc"/>
            <person name="Bleich R.M."/>
            <person name="Kirk G.J."/>
            <person name="Santa Maria K.C."/>
            <person name="Allen S.E."/>
            <person name="Farag S."/>
            <person name="Shank E.A."/>
            <person name="Bowers A."/>
        </authorList>
    </citation>
    <scope>NUCLEOTIDE SEQUENCE [LARGE SCALE GENOMIC DNA]</scope>
    <source>
        <strain evidence="6 7">AFS003229</strain>
    </source>
</reference>
<dbReference type="EMBL" id="NUEQ01000025">
    <property type="protein sequence ID" value="PEJ32417.1"/>
    <property type="molecule type" value="Genomic_DNA"/>
</dbReference>
<dbReference type="InterPro" id="IPR006179">
    <property type="entry name" value="5_nucleotidase/apyrase"/>
</dbReference>
<dbReference type="PANTHER" id="PTHR11575">
    <property type="entry name" value="5'-NUCLEOTIDASE-RELATED"/>
    <property type="match status" value="1"/>
</dbReference>
<evidence type="ECO:0000259" key="5">
    <source>
        <dbReference type="Pfam" id="PF02872"/>
    </source>
</evidence>
<feature type="transmembrane region" description="Helical" evidence="3">
    <location>
        <begin position="12"/>
        <end position="30"/>
    </location>
</feature>
<dbReference type="PRINTS" id="PR01607">
    <property type="entry name" value="APYRASEFAMLY"/>
</dbReference>
<accession>A0AAX0S491</accession>
<evidence type="ECO:0000313" key="7">
    <source>
        <dbReference type="Proteomes" id="UP000220106"/>
    </source>
</evidence>
<dbReference type="Pfam" id="PF00149">
    <property type="entry name" value="Metallophos"/>
    <property type="match status" value="1"/>
</dbReference>
<dbReference type="PANTHER" id="PTHR11575:SF24">
    <property type="entry name" value="5'-NUCLEOTIDASE"/>
    <property type="match status" value="1"/>
</dbReference>
<comment type="caution">
    <text evidence="6">The sequence shown here is derived from an EMBL/GenBank/DDBJ whole genome shotgun (WGS) entry which is preliminary data.</text>
</comment>
<evidence type="ECO:0000256" key="2">
    <source>
        <dbReference type="RuleBase" id="RU362119"/>
    </source>
</evidence>
<dbReference type="PROSITE" id="PS00786">
    <property type="entry name" value="5_NUCLEOTIDASE_2"/>
    <property type="match status" value="1"/>
</dbReference>
<organism evidence="6 7">
    <name type="scientific">Peribacillus butanolivorans</name>
    <dbReference type="NCBI Taxonomy" id="421767"/>
    <lineage>
        <taxon>Bacteria</taxon>
        <taxon>Bacillati</taxon>
        <taxon>Bacillota</taxon>
        <taxon>Bacilli</taxon>
        <taxon>Bacillales</taxon>
        <taxon>Bacillaceae</taxon>
        <taxon>Peribacillus</taxon>
    </lineage>
</organism>
<dbReference type="GO" id="GO:0046872">
    <property type="term" value="F:metal ion binding"/>
    <property type="evidence" value="ECO:0007669"/>
    <property type="project" value="InterPro"/>
</dbReference>
<gene>
    <name evidence="6" type="ORF">CN689_14960</name>
</gene>
<feature type="domain" description="5'-Nucleotidase C-terminal" evidence="5">
    <location>
        <begin position="326"/>
        <end position="525"/>
    </location>
</feature>
<dbReference type="SUPFAM" id="SSF56300">
    <property type="entry name" value="Metallo-dependent phosphatases"/>
    <property type="match status" value="1"/>
</dbReference>
<dbReference type="InterPro" id="IPR006146">
    <property type="entry name" value="5'-Nucleotdase_CS"/>
</dbReference>
<comment type="similarity">
    <text evidence="2">Belongs to the 5'-nucleotidase family.</text>
</comment>
<dbReference type="Gene3D" id="3.60.21.10">
    <property type="match status" value="1"/>
</dbReference>
<sequence>MVNKGGYGLKLSILYTFSMLSLLVIVFSVLPNNELVATAENGNKQITIFHTNDMHGHLLNNSNQIGIDIIASMKNIESNSLLIDAGDATQGLPFANLRKGKDVITLMNAAGYDGMALGNHEFDFGLEQVLKNVALAKFPVISANTIYRGKPLLAGINGNNGEFFIKEINGVEVGFFGITTQETAYKTNPNNVKGVTFEDPLKTAQNQVDKLEKAGADVIVGIVHIGTSSKLKSEDIAIEVDGIDVLLDGHSHTLINKHVNGTLIAQTGSASANVGKVDITLKNDEIVEAKETLISKTESLTYKSEVEVANFTKKISESQGTSFNQVVGRTETPLWGATVNGIAIGRISETNLGDLIADSMVWSAASQVKESSYENQPIVSLINGGGIRDSIPEGIINRGQVISILPFGNILFLKEVNPAILYDVLENGVSKIEKVNPKTGFITGVDGRYPQISGMRFEFDPSKTAANTTDTTKPFTKGERVTKIILLDAEGSDGEVLNRSDTTTKIVLASNNFETAGGDGYTMLKSLTNIGEGASLDIIFEEYITKLTKAGDGVFYYPVSKSRSRAFTSHVYYPYTAAITIKKGREIVANSEVVYTIDKGEPFKGKTDEKGILTIGHIKSGPHSITLSSKGLSTYIYVNDLIDSTILNSSLGSEEYGNVSSYQFNQRTTRNNNKLQ</sequence>
<keyword evidence="3" id="KW-1133">Transmembrane helix</keyword>
<protein>
    <submittedName>
        <fullName evidence="6">Bifunctional metallophosphatase/5'-nucleotidase</fullName>
    </submittedName>
</protein>
<dbReference type="AlphaFoldDB" id="A0AAX0S491"/>
<dbReference type="SUPFAM" id="SSF55816">
    <property type="entry name" value="5'-nucleotidase (syn. UDP-sugar hydrolase), C-terminal domain"/>
    <property type="match status" value="1"/>
</dbReference>
<feature type="domain" description="Calcineurin-like phosphoesterase" evidence="4">
    <location>
        <begin position="47"/>
        <end position="253"/>
    </location>
</feature>
<proteinExistence type="inferred from homology"/>
<name>A0AAX0S491_9BACI</name>